<sequence>MLRQKESELAWIDNDISNFKENKMANTDLVTYYGQTEKIDQLVEKHGAYLEQLDRKTKLMLRTTLSQYVFMQRICTPEDYSLTEALKDGDFERFLCDGIPEVLINLCSELNGLTAHEAETILEALQHQLRWGNARLLTIQ</sequence>
<dbReference type="Proteomes" id="UP001055453">
    <property type="component" value="Plasmid pANSO36A"/>
</dbReference>
<organism evidence="1 2">
    <name type="scientific">Nostoc cf. commune SO-36</name>
    <dbReference type="NCBI Taxonomy" id="449208"/>
    <lineage>
        <taxon>Bacteria</taxon>
        <taxon>Bacillati</taxon>
        <taxon>Cyanobacteriota</taxon>
        <taxon>Cyanophyceae</taxon>
        <taxon>Nostocales</taxon>
        <taxon>Nostocaceae</taxon>
        <taxon>Nostoc</taxon>
    </lineage>
</organism>
<gene>
    <name evidence="1" type="ORF">ANSO36C_64800</name>
</gene>
<evidence type="ECO:0000313" key="2">
    <source>
        <dbReference type="Proteomes" id="UP001055453"/>
    </source>
</evidence>
<name>A0ABN6QBY8_NOSCO</name>
<proteinExistence type="predicted"/>
<protein>
    <recommendedName>
        <fullName evidence="3">Phycobilisome protein</fullName>
    </recommendedName>
</protein>
<evidence type="ECO:0008006" key="3">
    <source>
        <dbReference type="Google" id="ProtNLM"/>
    </source>
</evidence>
<evidence type="ECO:0000313" key="1">
    <source>
        <dbReference type="EMBL" id="BDI20678.1"/>
    </source>
</evidence>
<geneLocation type="plasmid" evidence="1 2">
    <name>pANSO36A</name>
</geneLocation>
<reference evidence="1" key="1">
    <citation type="submission" date="2022-04" db="EMBL/GenBank/DDBJ databases">
        <title>Complete genome sequence of a cyanobacterium, Nostoc sp. SO-36, isolated in Antarctica.</title>
        <authorList>
            <person name="Kanesaki Y."/>
            <person name="Effendi D."/>
            <person name="Sakamoto T."/>
            <person name="Ohtani S."/>
            <person name="Awai K."/>
        </authorList>
    </citation>
    <scope>NUCLEOTIDE SEQUENCE</scope>
    <source>
        <strain evidence="1">SO-36</strain>
        <plasmid evidence="1">pANSO36A</plasmid>
    </source>
</reference>
<dbReference type="EMBL" id="AP025733">
    <property type="protein sequence ID" value="BDI20678.1"/>
    <property type="molecule type" value="Genomic_DNA"/>
</dbReference>
<keyword evidence="1" id="KW-0614">Plasmid</keyword>
<accession>A0ABN6QBY8</accession>
<keyword evidence="2" id="KW-1185">Reference proteome</keyword>